<protein>
    <submittedName>
        <fullName evidence="3">Fimbrial protein FimV</fullName>
    </submittedName>
</protein>
<keyword evidence="4" id="KW-1185">Reference proteome</keyword>
<evidence type="ECO:0000259" key="2">
    <source>
        <dbReference type="Pfam" id="PF25800"/>
    </source>
</evidence>
<gene>
    <name evidence="3" type="ORF">FW784_10175</name>
</gene>
<organism evidence="3 4">
    <name type="scientific">Cognatilysobacter lacus</name>
    <dbReference type="NCBI Taxonomy" id="1643323"/>
    <lineage>
        <taxon>Bacteria</taxon>
        <taxon>Pseudomonadati</taxon>
        <taxon>Pseudomonadota</taxon>
        <taxon>Gammaproteobacteria</taxon>
        <taxon>Lysobacterales</taxon>
        <taxon>Lysobacteraceae</taxon>
        <taxon>Cognatilysobacter</taxon>
    </lineage>
</organism>
<evidence type="ECO:0000313" key="3">
    <source>
        <dbReference type="EMBL" id="TZF88259.1"/>
    </source>
</evidence>
<evidence type="ECO:0000256" key="1">
    <source>
        <dbReference type="SAM" id="SignalP"/>
    </source>
</evidence>
<feature type="signal peptide" evidence="1">
    <location>
        <begin position="1"/>
        <end position="22"/>
    </location>
</feature>
<feature type="non-terminal residue" evidence="3">
    <location>
        <position position="159"/>
    </location>
</feature>
<comment type="caution">
    <text evidence="3">The sequence shown here is derived from an EMBL/GenBank/DDBJ whole genome shotgun (WGS) entry which is preliminary data.</text>
</comment>
<name>A0A5D8Z0K6_9GAMM</name>
<sequence>MRSTLRSACLLALALASGSAQALGLGQIQVKSRLGEPLLAEIPVISSDASELVDLDAGLASPETFTRVGLEPPYGIVADLHFTVGSDAQGHPLIRITTTQPVTQPLLDFLVEVDWGQGKLVREYSATLAQPGSVAAGPDVAVEAPAVEAAPVVERPQAS</sequence>
<dbReference type="Pfam" id="PF25800">
    <property type="entry name" value="FimV_N"/>
    <property type="match status" value="1"/>
</dbReference>
<feature type="domain" description="FimV N-terminal" evidence="2">
    <location>
        <begin position="23"/>
        <end position="131"/>
    </location>
</feature>
<evidence type="ECO:0000313" key="4">
    <source>
        <dbReference type="Proteomes" id="UP000323164"/>
    </source>
</evidence>
<feature type="chain" id="PRO_5022692678" evidence="1">
    <location>
        <begin position="23"/>
        <end position="159"/>
    </location>
</feature>
<dbReference type="EMBL" id="VTRV01000113">
    <property type="protein sequence ID" value="TZF88259.1"/>
    <property type="molecule type" value="Genomic_DNA"/>
</dbReference>
<dbReference type="RefSeq" id="WP_425481630.1">
    <property type="nucleotide sequence ID" value="NZ_VTRV01000113.1"/>
</dbReference>
<dbReference type="Proteomes" id="UP000323164">
    <property type="component" value="Unassembled WGS sequence"/>
</dbReference>
<keyword evidence="1" id="KW-0732">Signal</keyword>
<reference evidence="3 4" key="1">
    <citation type="submission" date="2019-08" db="EMBL/GenBank/DDBJ databases">
        <title>Draft genome sequence of Lysobacter sp. UKS-15.</title>
        <authorList>
            <person name="Im W.-T."/>
        </authorList>
    </citation>
    <scope>NUCLEOTIDE SEQUENCE [LARGE SCALE GENOMIC DNA]</scope>
    <source>
        <strain evidence="3 4">UKS-15</strain>
    </source>
</reference>
<dbReference type="InterPro" id="IPR057840">
    <property type="entry name" value="FimV_N"/>
</dbReference>
<dbReference type="AlphaFoldDB" id="A0A5D8Z0K6"/>
<accession>A0A5D8Z0K6</accession>
<proteinExistence type="predicted"/>